<dbReference type="InterPro" id="IPR051782">
    <property type="entry name" value="ABC_Transporter_VariousFunc"/>
</dbReference>
<dbReference type="Gene3D" id="3.40.50.300">
    <property type="entry name" value="P-loop containing nucleotide triphosphate hydrolases"/>
    <property type="match status" value="1"/>
</dbReference>
<proteinExistence type="predicted"/>
<evidence type="ECO:0000313" key="6">
    <source>
        <dbReference type="Proteomes" id="UP000198393"/>
    </source>
</evidence>
<organism evidence="5 6">
    <name type="scientific">Ekhidna lutea</name>
    <dbReference type="NCBI Taxonomy" id="447679"/>
    <lineage>
        <taxon>Bacteria</taxon>
        <taxon>Pseudomonadati</taxon>
        <taxon>Bacteroidota</taxon>
        <taxon>Cytophagia</taxon>
        <taxon>Cytophagales</taxon>
        <taxon>Reichenbachiellaceae</taxon>
        <taxon>Ekhidna</taxon>
    </lineage>
</organism>
<dbReference type="RefSeq" id="WP_089357801.1">
    <property type="nucleotide sequence ID" value="NZ_FZPD01000005.1"/>
</dbReference>
<sequence>MIQVTDLNKSFGKLEVLKGVSFSINRPGVFAVLGHNGSGKTTLLKTILGMVIPNNGELQVNGAAIKRSWEYRKDIAYLPQIARFPENLTVNELIKMILDIRNRKGREVELIQRFGLEKFLDKKLSDLSGGTRQKVNIVLAFMFDANICIMDEPTAGLDPVALIELKKLIEEEREKGKTILITTHIMSLVEEVAEEIIFLLDGKIHFQGTLEEMQKQTNEKDLEHAIAAMLVPNGTHNH</sequence>
<dbReference type="InterPro" id="IPR003439">
    <property type="entry name" value="ABC_transporter-like_ATP-bd"/>
</dbReference>
<dbReference type="GO" id="GO:0016887">
    <property type="term" value="F:ATP hydrolysis activity"/>
    <property type="evidence" value="ECO:0007669"/>
    <property type="project" value="InterPro"/>
</dbReference>
<dbReference type="GO" id="GO:0005524">
    <property type="term" value="F:ATP binding"/>
    <property type="evidence" value="ECO:0007669"/>
    <property type="project" value="UniProtKB-KW"/>
</dbReference>
<evidence type="ECO:0000313" key="5">
    <source>
        <dbReference type="EMBL" id="SNT27714.1"/>
    </source>
</evidence>
<dbReference type="PANTHER" id="PTHR42939">
    <property type="entry name" value="ABC TRANSPORTER ATP-BINDING PROTEIN ALBC-RELATED"/>
    <property type="match status" value="1"/>
</dbReference>
<dbReference type="InterPro" id="IPR027417">
    <property type="entry name" value="P-loop_NTPase"/>
</dbReference>
<accession>A0A239LDV2</accession>
<evidence type="ECO:0000256" key="2">
    <source>
        <dbReference type="ARBA" id="ARBA00022741"/>
    </source>
</evidence>
<keyword evidence="3 5" id="KW-0067">ATP-binding</keyword>
<keyword evidence="6" id="KW-1185">Reference proteome</keyword>
<dbReference type="EMBL" id="FZPD01000005">
    <property type="protein sequence ID" value="SNT27714.1"/>
    <property type="molecule type" value="Genomic_DNA"/>
</dbReference>
<dbReference type="SMART" id="SM00382">
    <property type="entry name" value="AAA"/>
    <property type="match status" value="1"/>
</dbReference>
<reference evidence="5 6" key="1">
    <citation type="submission" date="2017-06" db="EMBL/GenBank/DDBJ databases">
        <authorList>
            <person name="Kim H.J."/>
            <person name="Triplett B.A."/>
        </authorList>
    </citation>
    <scope>NUCLEOTIDE SEQUENCE [LARGE SCALE GENOMIC DNA]</scope>
    <source>
        <strain evidence="5 6">DSM 19307</strain>
    </source>
</reference>
<keyword evidence="2" id="KW-0547">Nucleotide-binding</keyword>
<gene>
    <name evidence="5" type="ORF">SAMN05421640_3122</name>
</gene>
<dbReference type="OrthoDB" id="9808363at2"/>
<dbReference type="SUPFAM" id="SSF52540">
    <property type="entry name" value="P-loop containing nucleoside triphosphate hydrolases"/>
    <property type="match status" value="1"/>
</dbReference>
<dbReference type="CDD" id="cd03230">
    <property type="entry name" value="ABC_DR_subfamily_A"/>
    <property type="match status" value="1"/>
</dbReference>
<protein>
    <submittedName>
        <fullName evidence="5">Cu-processing system ATP-binding protein</fullName>
    </submittedName>
</protein>
<dbReference type="Pfam" id="PF00005">
    <property type="entry name" value="ABC_tran"/>
    <property type="match status" value="1"/>
</dbReference>
<evidence type="ECO:0000259" key="4">
    <source>
        <dbReference type="PROSITE" id="PS50893"/>
    </source>
</evidence>
<evidence type="ECO:0000256" key="1">
    <source>
        <dbReference type="ARBA" id="ARBA00022448"/>
    </source>
</evidence>
<dbReference type="InterPro" id="IPR003593">
    <property type="entry name" value="AAA+_ATPase"/>
</dbReference>
<dbReference type="PANTHER" id="PTHR42939:SF1">
    <property type="entry name" value="ABC TRANSPORTER ATP-BINDING PROTEIN ALBC-RELATED"/>
    <property type="match status" value="1"/>
</dbReference>
<dbReference type="Proteomes" id="UP000198393">
    <property type="component" value="Unassembled WGS sequence"/>
</dbReference>
<keyword evidence="1" id="KW-0813">Transport</keyword>
<evidence type="ECO:0000256" key="3">
    <source>
        <dbReference type="ARBA" id="ARBA00022840"/>
    </source>
</evidence>
<dbReference type="PROSITE" id="PS50893">
    <property type="entry name" value="ABC_TRANSPORTER_2"/>
    <property type="match status" value="1"/>
</dbReference>
<name>A0A239LDV2_EKHLU</name>
<feature type="domain" description="ABC transporter" evidence="4">
    <location>
        <begin position="2"/>
        <end position="226"/>
    </location>
</feature>
<dbReference type="AlphaFoldDB" id="A0A239LDV2"/>